<reference evidence="2 3" key="1">
    <citation type="journal article" date="2023" name="Nucleic Acids Res.">
        <title>The hologenome of Daphnia magna reveals possible DNA methylation and microbiome-mediated evolution of the host genome.</title>
        <authorList>
            <person name="Chaturvedi A."/>
            <person name="Li X."/>
            <person name="Dhandapani V."/>
            <person name="Marshall H."/>
            <person name="Kissane S."/>
            <person name="Cuenca-Cambronero M."/>
            <person name="Asole G."/>
            <person name="Calvet F."/>
            <person name="Ruiz-Romero M."/>
            <person name="Marangio P."/>
            <person name="Guigo R."/>
            <person name="Rago D."/>
            <person name="Mirbahai L."/>
            <person name="Eastwood N."/>
            <person name="Colbourne J.K."/>
            <person name="Zhou J."/>
            <person name="Mallon E."/>
            <person name="Orsini L."/>
        </authorList>
    </citation>
    <scope>NUCLEOTIDE SEQUENCE [LARGE SCALE GENOMIC DNA]</scope>
    <source>
        <strain evidence="2">LRV0_1</strain>
    </source>
</reference>
<keyword evidence="1" id="KW-0812">Transmembrane</keyword>
<keyword evidence="1" id="KW-0472">Membrane</keyword>
<evidence type="ECO:0000256" key="1">
    <source>
        <dbReference type="SAM" id="Phobius"/>
    </source>
</evidence>
<keyword evidence="3" id="KW-1185">Reference proteome</keyword>
<protein>
    <recommendedName>
        <fullName evidence="4">Lactosylceramide</fullName>
    </recommendedName>
</protein>
<evidence type="ECO:0008006" key="4">
    <source>
        <dbReference type="Google" id="ProtNLM"/>
    </source>
</evidence>
<accession>A0ABQ9Z2V5</accession>
<gene>
    <name evidence="2" type="ORF">OUZ56_012392</name>
</gene>
<organism evidence="2 3">
    <name type="scientific">Daphnia magna</name>
    <dbReference type="NCBI Taxonomy" id="35525"/>
    <lineage>
        <taxon>Eukaryota</taxon>
        <taxon>Metazoa</taxon>
        <taxon>Ecdysozoa</taxon>
        <taxon>Arthropoda</taxon>
        <taxon>Crustacea</taxon>
        <taxon>Branchiopoda</taxon>
        <taxon>Diplostraca</taxon>
        <taxon>Cladocera</taxon>
        <taxon>Anomopoda</taxon>
        <taxon>Daphniidae</taxon>
        <taxon>Daphnia</taxon>
    </lineage>
</organism>
<comment type="caution">
    <text evidence="2">The sequence shown here is derived from an EMBL/GenBank/DDBJ whole genome shotgun (WGS) entry which is preliminary data.</text>
</comment>
<sequence>MSLLDIRFTQFCSRYSALALLTFVHIGTMLVLYRIILPTWPYQSTCSHAADIRGPHQRIIGYSIYGDLSQTDIVQKYLIPFKETLKIIPVKYPGWIVRIYHNLTADDTRSWDTLGMIVDLERNGHVDLCNATDIINNRKLGDIFAMTWRWLPLLDPMVDVLMSRDSDSRIIPREEHAVYEWLDSDKIFHIMRDHPWHCRYIVGCCWGVKLTRDRTAIVDTANKLFSENHQHVHDYDQKLLDRLVWPIAKTNLLAHDSYCCETIDFSQPFPTKRQDGLFIGWRALQDEELKSPCPQKCRPQNVTSIDWSYC</sequence>
<name>A0ABQ9Z2V5_9CRUS</name>
<evidence type="ECO:0000313" key="3">
    <source>
        <dbReference type="Proteomes" id="UP001234178"/>
    </source>
</evidence>
<dbReference type="Proteomes" id="UP001234178">
    <property type="component" value="Unassembled WGS sequence"/>
</dbReference>
<keyword evidence="1" id="KW-1133">Transmembrane helix</keyword>
<feature type="transmembrane region" description="Helical" evidence="1">
    <location>
        <begin position="12"/>
        <end position="36"/>
    </location>
</feature>
<dbReference type="EMBL" id="JAOYFB010000002">
    <property type="protein sequence ID" value="KAK4007232.1"/>
    <property type="molecule type" value="Genomic_DNA"/>
</dbReference>
<evidence type="ECO:0000313" key="2">
    <source>
        <dbReference type="EMBL" id="KAK4007232.1"/>
    </source>
</evidence>
<proteinExistence type="predicted"/>